<accession>A0A250FE34</accession>
<sequence>MKYEFYSTQEFIKELKTLSKKYKSLKDDLKKLQEEFVANPNLGISLGDGLRKIRLNITSKNTGKSGGARVISHELLIEVGTTDETKSVAFISIYDKSEYDTADLDIIKKIVKNFRETQQPAATKKTKNNKLTTKTNY</sequence>
<reference evidence="3" key="1">
    <citation type="submission" date="2017-06" db="EMBL/GenBank/DDBJ databases">
        <title>Capnocytophaga spp. assemblies.</title>
        <authorList>
            <person name="Gulvik C.A."/>
        </authorList>
    </citation>
    <scope>NUCLEOTIDE SEQUENCE [LARGE SCALE GENOMIC DNA]</scope>
    <source>
        <strain evidence="3">H6253</strain>
    </source>
</reference>
<dbReference type="AlphaFoldDB" id="A0A250FE34"/>
<evidence type="ECO:0000313" key="2">
    <source>
        <dbReference type="EMBL" id="ATA82287.1"/>
    </source>
</evidence>
<evidence type="ECO:0000256" key="1">
    <source>
        <dbReference type="SAM" id="Coils"/>
    </source>
</evidence>
<feature type="coiled-coil region" evidence="1">
    <location>
        <begin position="8"/>
        <end position="35"/>
    </location>
</feature>
<keyword evidence="3" id="KW-1185">Reference proteome</keyword>
<name>A0A250FE34_9FLAO</name>
<dbReference type="RefSeq" id="WP_095914318.1">
    <property type="nucleotide sequence ID" value="NZ_CP022384.1"/>
</dbReference>
<gene>
    <name evidence="2" type="ORF">CGC53_07995</name>
</gene>
<dbReference type="KEGG" id="clk:CGC53_07995"/>
<evidence type="ECO:0000313" key="3">
    <source>
        <dbReference type="Proteomes" id="UP000217276"/>
    </source>
</evidence>
<keyword evidence="1" id="KW-0175">Coiled coil</keyword>
<organism evidence="2 3">
    <name type="scientific">Capnocytophaga leadbetteri</name>
    <dbReference type="NCBI Taxonomy" id="327575"/>
    <lineage>
        <taxon>Bacteria</taxon>
        <taxon>Pseudomonadati</taxon>
        <taxon>Bacteroidota</taxon>
        <taxon>Flavobacteriia</taxon>
        <taxon>Flavobacteriales</taxon>
        <taxon>Flavobacteriaceae</taxon>
        <taxon>Capnocytophaga</taxon>
    </lineage>
</organism>
<dbReference type="EMBL" id="CP022384">
    <property type="protein sequence ID" value="ATA82287.1"/>
    <property type="molecule type" value="Genomic_DNA"/>
</dbReference>
<proteinExistence type="predicted"/>
<dbReference type="Proteomes" id="UP000217276">
    <property type="component" value="Chromosome"/>
</dbReference>
<protein>
    <submittedName>
        <fullName evidence="2">Toxin</fullName>
    </submittedName>
</protein>